<dbReference type="PANTHER" id="PTHR35333:SF3">
    <property type="entry name" value="BETA-LACTAMASE-TYPE TRANSPEPTIDASE FOLD CONTAINING PROTEIN"/>
    <property type="match status" value="1"/>
</dbReference>
<evidence type="ECO:0000313" key="6">
    <source>
        <dbReference type="Proteomes" id="UP001645038"/>
    </source>
</evidence>
<feature type="domain" description="Beta-lactamase class A catalytic" evidence="4">
    <location>
        <begin position="58"/>
        <end position="167"/>
    </location>
</feature>
<gene>
    <name evidence="5" type="ORF">EI547_18060</name>
</gene>
<dbReference type="InterPro" id="IPR012338">
    <property type="entry name" value="Beta-lactam/transpept-like"/>
</dbReference>
<dbReference type="PRINTS" id="PR00118">
    <property type="entry name" value="BLACTAMASEA"/>
</dbReference>
<protein>
    <recommendedName>
        <fullName evidence="3">beta-lactamase</fullName>
        <ecNumber evidence="3">3.5.2.6</ecNumber>
    </recommendedName>
</protein>
<dbReference type="EMBL" id="RRZB01000077">
    <property type="protein sequence ID" value="MBE0465335.1"/>
    <property type="molecule type" value="Genomic_DNA"/>
</dbReference>
<dbReference type="EC" id="3.5.2.6" evidence="3"/>
<sequence>MRRIQRWLLGIAFLIALPVYADGYETNWYYEVDKQSTWQGDLDARIAAIEEVFGGALGVYIQNLTTGEAYSWQADRPWYLASLVKVPIAAQVLAERQAGTLTLDERLTLARSDFVDGAGPVIWHDPGTPISVRYLLEQMITVSDNTASDMLIERVGLAEVNARANAMIATSGGNPDDIGPITKLVGVRQGVYGQFHPDAKTLAGMDFIALRQHRLNQRGSALARVLGVNQAALLQPDYDHAFDAYEATGENVGTLRAYGDLLASLYNGAASDLDADQRQALLEIMQRTRSGAKRLTAGMGDAISFAHKTGTQHRRSCDAGVATRTDESARVGPWVIVTCSRGPLALSDHEHALAQVGDALRYSGALGAP</sequence>
<dbReference type="GO" id="GO:0016787">
    <property type="term" value="F:hydrolase activity"/>
    <property type="evidence" value="ECO:0007669"/>
    <property type="project" value="UniProtKB-KW"/>
</dbReference>
<evidence type="ECO:0000256" key="3">
    <source>
        <dbReference type="ARBA" id="ARBA00012865"/>
    </source>
</evidence>
<dbReference type="InterPro" id="IPR000871">
    <property type="entry name" value="Beta-lactam_class-A"/>
</dbReference>
<comment type="catalytic activity">
    <reaction evidence="1">
        <text>a beta-lactam + H2O = a substituted beta-amino acid</text>
        <dbReference type="Rhea" id="RHEA:20401"/>
        <dbReference type="ChEBI" id="CHEBI:15377"/>
        <dbReference type="ChEBI" id="CHEBI:35627"/>
        <dbReference type="ChEBI" id="CHEBI:140347"/>
        <dbReference type="EC" id="3.5.2.6"/>
    </reaction>
</comment>
<feature type="domain" description="Beta-lactamase class A catalytic" evidence="4">
    <location>
        <begin position="227"/>
        <end position="326"/>
    </location>
</feature>
<comment type="similarity">
    <text evidence="2">Belongs to the class-A beta-lactamase family.</text>
</comment>
<keyword evidence="5" id="KW-0378">Hydrolase</keyword>
<dbReference type="RefSeq" id="WP_192539760.1">
    <property type="nucleotide sequence ID" value="NZ_RRZB01000077.1"/>
</dbReference>
<evidence type="ECO:0000313" key="5">
    <source>
        <dbReference type="EMBL" id="MBE0465335.1"/>
    </source>
</evidence>
<dbReference type="PANTHER" id="PTHR35333">
    <property type="entry name" value="BETA-LACTAMASE"/>
    <property type="match status" value="1"/>
</dbReference>
<dbReference type="InterPro" id="IPR045155">
    <property type="entry name" value="Beta-lactam_cat"/>
</dbReference>
<name>A0ABR9G3C5_9GAMM</name>
<evidence type="ECO:0000256" key="2">
    <source>
        <dbReference type="ARBA" id="ARBA00009009"/>
    </source>
</evidence>
<dbReference type="Proteomes" id="UP001645038">
    <property type="component" value="Unassembled WGS sequence"/>
</dbReference>
<reference evidence="5 6" key="1">
    <citation type="submission" date="2020-07" db="EMBL/GenBank/DDBJ databases">
        <title>Halophilic bacteria isolated from french cheeses.</title>
        <authorList>
            <person name="Kothe C.I."/>
            <person name="Farah-Kraiem B."/>
            <person name="Renault P."/>
            <person name="Dridi B."/>
        </authorList>
    </citation>
    <scope>NUCLEOTIDE SEQUENCE [LARGE SCALE GENOMIC DNA]</scope>
    <source>
        <strain evidence="5 6">FME20</strain>
    </source>
</reference>
<accession>A0ABR9G3C5</accession>
<dbReference type="SUPFAM" id="SSF56601">
    <property type="entry name" value="beta-lactamase/transpeptidase-like"/>
    <property type="match status" value="1"/>
</dbReference>
<evidence type="ECO:0000256" key="1">
    <source>
        <dbReference type="ARBA" id="ARBA00001526"/>
    </source>
</evidence>
<organism evidence="5 6">
    <name type="scientific">Halomonas colorata</name>
    <dbReference type="NCBI Taxonomy" id="2742615"/>
    <lineage>
        <taxon>Bacteria</taxon>
        <taxon>Pseudomonadati</taxon>
        <taxon>Pseudomonadota</taxon>
        <taxon>Gammaproteobacteria</taxon>
        <taxon>Oceanospirillales</taxon>
        <taxon>Halomonadaceae</taxon>
        <taxon>Halomonas</taxon>
    </lineage>
</organism>
<evidence type="ECO:0000259" key="4">
    <source>
        <dbReference type="Pfam" id="PF13354"/>
    </source>
</evidence>
<dbReference type="Gene3D" id="3.40.710.10">
    <property type="entry name" value="DD-peptidase/beta-lactamase superfamily"/>
    <property type="match status" value="1"/>
</dbReference>
<dbReference type="Pfam" id="PF13354">
    <property type="entry name" value="Beta-lactamase2"/>
    <property type="match status" value="2"/>
</dbReference>
<proteinExistence type="inferred from homology"/>
<comment type="caution">
    <text evidence="5">The sequence shown here is derived from an EMBL/GenBank/DDBJ whole genome shotgun (WGS) entry which is preliminary data.</text>
</comment>
<keyword evidence="6" id="KW-1185">Reference proteome</keyword>